<dbReference type="AlphaFoldDB" id="X1LGD6"/>
<dbReference type="Pfam" id="PF02219">
    <property type="entry name" value="MTHFR"/>
    <property type="match status" value="1"/>
</dbReference>
<evidence type="ECO:0000256" key="2">
    <source>
        <dbReference type="ARBA" id="ARBA00004777"/>
    </source>
</evidence>
<gene>
    <name evidence="6" type="ORF">S06H3_23169</name>
</gene>
<keyword evidence="5" id="KW-0560">Oxidoreductase</keyword>
<proteinExistence type="predicted"/>
<sequence>GNELDGKPDFCLGAVVNPGADPLELQLVKMGKKIEVGARFFQTQAVFDLEMFDEFMKKASQFGVPILGGDNYPEISGYGQIYE</sequence>
<dbReference type="UniPathway" id="UPA00193"/>
<evidence type="ECO:0000256" key="3">
    <source>
        <dbReference type="ARBA" id="ARBA00022630"/>
    </source>
</evidence>
<accession>X1LGD6</accession>
<evidence type="ECO:0000256" key="4">
    <source>
        <dbReference type="ARBA" id="ARBA00022827"/>
    </source>
</evidence>
<dbReference type="GO" id="GO:0004489">
    <property type="term" value="F:methylenetetrahydrofolate reductase [NAD(P)H] activity"/>
    <property type="evidence" value="ECO:0007669"/>
    <property type="project" value="InterPro"/>
</dbReference>
<dbReference type="SUPFAM" id="SSF51730">
    <property type="entry name" value="FAD-linked oxidoreductase"/>
    <property type="match status" value="1"/>
</dbReference>
<evidence type="ECO:0000256" key="5">
    <source>
        <dbReference type="ARBA" id="ARBA00023002"/>
    </source>
</evidence>
<comment type="caution">
    <text evidence="6">The sequence shown here is derived from an EMBL/GenBank/DDBJ whole genome shotgun (WGS) entry which is preliminary data.</text>
</comment>
<name>X1LGD6_9ZZZZ</name>
<organism evidence="6">
    <name type="scientific">marine sediment metagenome</name>
    <dbReference type="NCBI Taxonomy" id="412755"/>
    <lineage>
        <taxon>unclassified sequences</taxon>
        <taxon>metagenomes</taxon>
        <taxon>ecological metagenomes</taxon>
    </lineage>
</organism>
<keyword evidence="4" id="KW-0274">FAD</keyword>
<keyword evidence="3" id="KW-0285">Flavoprotein</keyword>
<dbReference type="EMBL" id="BARV01012540">
    <property type="protein sequence ID" value="GAI04921.1"/>
    <property type="molecule type" value="Genomic_DNA"/>
</dbReference>
<dbReference type="GO" id="GO:0006555">
    <property type="term" value="P:methionine metabolic process"/>
    <property type="evidence" value="ECO:0007669"/>
    <property type="project" value="InterPro"/>
</dbReference>
<evidence type="ECO:0000313" key="6">
    <source>
        <dbReference type="EMBL" id="GAI04921.1"/>
    </source>
</evidence>
<comment type="cofactor">
    <cofactor evidence="1">
        <name>FAD</name>
        <dbReference type="ChEBI" id="CHEBI:57692"/>
    </cofactor>
</comment>
<feature type="non-terminal residue" evidence="6">
    <location>
        <position position="1"/>
    </location>
</feature>
<comment type="pathway">
    <text evidence="2">One-carbon metabolism; tetrahydrofolate interconversion.</text>
</comment>
<dbReference type="InterPro" id="IPR003171">
    <property type="entry name" value="Mehydrof_redctse-like"/>
</dbReference>
<protein>
    <submittedName>
        <fullName evidence="6">Uncharacterized protein</fullName>
    </submittedName>
</protein>
<dbReference type="InterPro" id="IPR029041">
    <property type="entry name" value="FAD-linked_oxidoreductase-like"/>
</dbReference>
<dbReference type="GO" id="GO:0035999">
    <property type="term" value="P:tetrahydrofolate interconversion"/>
    <property type="evidence" value="ECO:0007669"/>
    <property type="project" value="UniProtKB-UniPathway"/>
</dbReference>
<evidence type="ECO:0000256" key="1">
    <source>
        <dbReference type="ARBA" id="ARBA00001974"/>
    </source>
</evidence>
<dbReference type="Gene3D" id="3.20.20.220">
    <property type="match status" value="1"/>
</dbReference>
<reference evidence="6" key="1">
    <citation type="journal article" date="2014" name="Front. Microbiol.">
        <title>High frequency of phylogenetically diverse reductive dehalogenase-homologous genes in deep subseafloor sedimentary metagenomes.</title>
        <authorList>
            <person name="Kawai M."/>
            <person name="Futagami T."/>
            <person name="Toyoda A."/>
            <person name="Takaki Y."/>
            <person name="Nishi S."/>
            <person name="Hori S."/>
            <person name="Arai W."/>
            <person name="Tsubouchi T."/>
            <person name="Morono Y."/>
            <person name="Uchiyama I."/>
            <person name="Ito T."/>
            <person name="Fujiyama A."/>
            <person name="Inagaki F."/>
            <person name="Takami H."/>
        </authorList>
    </citation>
    <scope>NUCLEOTIDE SEQUENCE</scope>
    <source>
        <strain evidence="6">Expedition CK06-06</strain>
    </source>
</reference>